<dbReference type="InterPro" id="IPR050789">
    <property type="entry name" value="Diverse_Enzym_Activities"/>
</dbReference>
<sequence length="412" mass="44986">MPLSTQAVENVKSILDGATGAGKSGAPGLAFIAIDKSGKSLIEHASGTKSINSKEPIDMDTTLWIASFTKLVTIISCLQLVEQGKLDLDDPECVKKYAPEIGKKKVYPDGVTPMDQEKAVTLRMLLSHTAGFAYAFLDPRPTIHTRPLGICEFSGEIQEYLGSPLVNQPGSMWEYSISIDWAGIMLERALNVKLGDYFKEHVFKPLGIEHATMFPTKEMRANLAYMHARDGEGNLQERDHLYKAPFFADTPEKQKAAFQSGGAGLYAKPKEYAKILAALLNDGTSPTTGNKILDKKTVDLMWENHIPNQPNFGRGGPAPADPFLAGPTPEMYPQEGSPPQGWNLAGMLTIEPAASGRGRNTAWWAGLANCFWWVDRERGVAGVIGAQVLPFGDPKVFGTWMQVEKAVYDGLE</sequence>
<dbReference type="PANTHER" id="PTHR43283">
    <property type="entry name" value="BETA-LACTAMASE-RELATED"/>
    <property type="match status" value="1"/>
</dbReference>
<dbReference type="PANTHER" id="PTHR43283:SF3">
    <property type="entry name" value="BETA-LACTAMASE FAMILY PROTEIN (AFU_ORTHOLOGUE AFUA_5G07500)"/>
    <property type="match status" value="1"/>
</dbReference>
<name>A0A6A6TET1_9PLEO</name>
<evidence type="ECO:0000259" key="1">
    <source>
        <dbReference type="Pfam" id="PF00144"/>
    </source>
</evidence>
<dbReference type="OrthoDB" id="428260at2759"/>
<dbReference type="SUPFAM" id="SSF56601">
    <property type="entry name" value="beta-lactamase/transpeptidase-like"/>
    <property type="match status" value="1"/>
</dbReference>
<dbReference type="InterPro" id="IPR012338">
    <property type="entry name" value="Beta-lactam/transpept-like"/>
</dbReference>
<evidence type="ECO:0000313" key="2">
    <source>
        <dbReference type="EMBL" id="KAF2658489.1"/>
    </source>
</evidence>
<dbReference type="EMBL" id="MU004314">
    <property type="protein sequence ID" value="KAF2658489.1"/>
    <property type="molecule type" value="Genomic_DNA"/>
</dbReference>
<dbReference type="InterPro" id="IPR001466">
    <property type="entry name" value="Beta-lactam-related"/>
</dbReference>
<gene>
    <name evidence="2" type="ORF">K491DRAFT_258690</name>
</gene>
<feature type="domain" description="Beta-lactamase-related" evidence="1">
    <location>
        <begin position="23"/>
        <end position="385"/>
    </location>
</feature>
<dbReference type="Pfam" id="PF00144">
    <property type="entry name" value="Beta-lactamase"/>
    <property type="match status" value="1"/>
</dbReference>
<dbReference type="Proteomes" id="UP000799324">
    <property type="component" value="Unassembled WGS sequence"/>
</dbReference>
<proteinExistence type="predicted"/>
<accession>A0A6A6TET1</accession>
<reference evidence="2" key="1">
    <citation type="journal article" date="2020" name="Stud. Mycol.">
        <title>101 Dothideomycetes genomes: a test case for predicting lifestyles and emergence of pathogens.</title>
        <authorList>
            <person name="Haridas S."/>
            <person name="Albert R."/>
            <person name="Binder M."/>
            <person name="Bloem J."/>
            <person name="Labutti K."/>
            <person name="Salamov A."/>
            <person name="Andreopoulos B."/>
            <person name="Baker S."/>
            <person name="Barry K."/>
            <person name="Bills G."/>
            <person name="Bluhm B."/>
            <person name="Cannon C."/>
            <person name="Castanera R."/>
            <person name="Culley D."/>
            <person name="Daum C."/>
            <person name="Ezra D."/>
            <person name="Gonzalez J."/>
            <person name="Henrissat B."/>
            <person name="Kuo A."/>
            <person name="Liang C."/>
            <person name="Lipzen A."/>
            <person name="Lutzoni F."/>
            <person name="Magnuson J."/>
            <person name="Mondo S."/>
            <person name="Nolan M."/>
            <person name="Ohm R."/>
            <person name="Pangilinan J."/>
            <person name="Park H.-J."/>
            <person name="Ramirez L."/>
            <person name="Alfaro M."/>
            <person name="Sun H."/>
            <person name="Tritt A."/>
            <person name="Yoshinaga Y."/>
            <person name="Zwiers L.-H."/>
            <person name="Turgeon B."/>
            <person name="Goodwin S."/>
            <person name="Spatafora J."/>
            <person name="Crous P."/>
            <person name="Grigoriev I."/>
        </authorList>
    </citation>
    <scope>NUCLEOTIDE SEQUENCE</scope>
    <source>
        <strain evidence="2">CBS 122681</strain>
    </source>
</reference>
<dbReference type="Gene3D" id="3.40.710.10">
    <property type="entry name" value="DD-peptidase/beta-lactamase superfamily"/>
    <property type="match status" value="1"/>
</dbReference>
<evidence type="ECO:0000313" key="3">
    <source>
        <dbReference type="Proteomes" id="UP000799324"/>
    </source>
</evidence>
<protein>
    <submittedName>
        <fullName evidence="2">Beta-lactamase/transpeptidase-like protein</fullName>
    </submittedName>
</protein>
<organism evidence="2 3">
    <name type="scientific">Lophiostoma macrostomum CBS 122681</name>
    <dbReference type="NCBI Taxonomy" id="1314788"/>
    <lineage>
        <taxon>Eukaryota</taxon>
        <taxon>Fungi</taxon>
        <taxon>Dikarya</taxon>
        <taxon>Ascomycota</taxon>
        <taxon>Pezizomycotina</taxon>
        <taxon>Dothideomycetes</taxon>
        <taxon>Pleosporomycetidae</taxon>
        <taxon>Pleosporales</taxon>
        <taxon>Lophiostomataceae</taxon>
        <taxon>Lophiostoma</taxon>
    </lineage>
</organism>
<keyword evidence="3" id="KW-1185">Reference proteome</keyword>
<dbReference type="AlphaFoldDB" id="A0A6A6TET1"/>